<dbReference type="eggNOG" id="COG3886">
    <property type="taxonomic scope" value="Bacteria"/>
</dbReference>
<keyword evidence="3" id="KW-0378">Hydrolase</keyword>
<organism evidence="3 4">
    <name type="scientific">Lactobacillus ultunensis DSM 16047</name>
    <dbReference type="NCBI Taxonomy" id="525365"/>
    <lineage>
        <taxon>Bacteria</taxon>
        <taxon>Bacillati</taxon>
        <taxon>Bacillota</taxon>
        <taxon>Bacilli</taxon>
        <taxon>Lactobacillales</taxon>
        <taxon>Lactobacillaceae</taxon>
        <taxon>Lactobacillus</taxon>
    </lineage>
</organism>
<dbReference type="Proteomes" id="UP000005583">
    <property type="component" value="Unassembled WGS sequence"/>
</dbReference>
<dbReference type="AlphaFoldDB" id="C2EQE1"/>
<dbReference type="REBASE" id="38535">
    <property type="entry name" value="Lul16047ORFBP"/>
</dbReference>
<accession>C2EQE1</accession>
<evidence type="ECO:0000259" key="1">
    <source>
        <dbReference type="PROSITE" id="PS51192"/>
    </source>
</evidence>
<dbReference type="PANTHER" id="PTHR47396">
    <property type="entry name" value="TYPE I RESTRICTION ENZYME ECOKI R PROTEIN"/>
    <property type="match status" value="1"/>
</dbReference>
<reference evidence="3 4" key="1">
    <citation type="submission" date="2009-01" db="EMBL/GenBank/DDBJ databases">
        <authorList>
            <person name="Qin X."/>
            <person name="Bachman B."/>
            <person name="Battles P."/>
            <person name="Bell A."/>
            <person name="Bess C."/>
            <person name="Bickham C."/>
            <person name="Chaboub L."/>
            <person name="Chen D."/>
            <person name="Coyle M."/>
            <person name="Deiros D.R."/>
            <person name="Dinh H."/>
            <person name="Forbes L."/>
            <person name="Fowler G."/>
            <person name="Francisco L."/>
            <person name="Fu Q."/>
            <person name="Gubbala S."/>
            <person name="Hale W."/>
            <person name="Han Y."/>
            <person name="Hemphill L."/>
            <person name="Highlander S.K."/>
            <person name="Hirani K."/>
            <person name="Hogues M."/>
            <person name="Jackson L."/>
            <person name="Jakkamsetti A."/>
            <person name="Javaid M."/>
            <person name="Jiang H."/>
            <person name="Korchina V."/>
            <person name="Kovar C."/>
            <person name="Lara F."/>
            <person name="Lee S."/>
            <person name="Mata R."/>
            <person name="Mathew T."/>
            <person name="Moen C."/>
            <person name="Morales K."/>
            <person name="Munidasa M."/>
            <person name="Nazareth L."/>
            <person name="Ngo R."/>
            <person name="Nguyen L."/>
            <person name="Okwuonu G."/>
            <person name="Ongeri F."/>
            <person name="Patil S."/>
            <person name="Petrosino J."/>
            <person name="Pham C."/>
            <person name="Pham P."/>
            <person name="Pu L.-L."/>
            <person name="Puazo M."/>
            <person name="Raj R."/>
            <person name="Reid J."/>
            <person name="Rouhana J."/>
            <person name="Saada N."/>
            <person name="Shang Y."/>
            <person name="Simmons D."/>
            <person name="Thornton R."/>
            <person name="Warren J."/>
            <person name="Weissenberger G."/>
            <person name="Zhang J."/>
            <person name="Zhang L."/>
            <person name="Zhou C."/>
            <person name="Zhu D."/>
            <person name="Muzny D."/>
            <person name="Worley K."/>
            <person name="Gibbs R."/>
        </authorList>
    </citation>
    <scope>NUCLEOTIDE SEQUENCE [LARGE SCALE GENOMIC DNA]</scope>
    <source>
        <strain evidence="3 4">DSM 16047</strain>
    </source>
</reference>
<dbReference type="GO" id="GO:0005524">
    <property type="term" value="F:ATP binding"/>
    <property type="evidence" value="ECO:0007669"/>
    <property type="project" value="InterPro"/>
</dbReference>
<dbReference type="CDD" id="cd18032">
    <property type="entry name" value="DEXHc_RE_I_III_res"/>
    <property type="match status" value="1"/>
</dbReference>
<sequence length="965" mass="112382">MDLEKDLTKTVLNNYIDKDRFLSNGNLSARLILNHGQNDNIYRILKKELATCKSFTFVVAFITQRGFTSFLTVLSDLAKCGIHGRVLTSTYLYFNEPDAFRSLMKVPNVETRIFNEKDAETNKELPFHAKGYLFEHEGYRSAIIGSSNLTSGALINNYEWNLNVNSLDNAEITQQINFQIEDEWRKAIPLTKNWLTRYQNKFDQNKLIEPEVAEDKRSLPVQPNKMQKEALGEIQYLRQNGKNKALIISATGTGKTYLGAFDVRKFNPKRFLYVVHREQILQKSKLSFLNVIGGDDSEYGIYSGNHQEGLKTKYVFATVQTLAKDENLKKFARDAFDYILFDEAHHLGATQELKIFKYFQPKFCLGMTATPERTDDFSIYKLFDYNIAYEIRLQSALDQDMLCPFHYYGVEDYVYQDELIGGATSLNWLVSDERVNYILQRTDYYGYSGRTLHGLIFCSRKKESKILARKLTEKGYPAIAIAGSDSIGEREKVVRKLEKGEIKYIVTVDVFNEGVDIPCINQIVLLRNTQSSIVFVQQLGRGLRKYKGKDYLTVIDFVGNYDNNYLIPVALTGDKSHNRDRVRDKLDLEPIYGVSLINFTNVAKEQIYRSINRSNLTLKRKLREEYVNEKRKIGRIPLMYDLQKESIDCEVIAEKYKNYSHFLQEMGESDYQVSDFQNKILKFLTVVLANGKRKHELLLLDRLLNQSEVKEDEYLAILRKNHCLISDDILKSVDAILSLSFFIRRSLPNKETYGGENIVEHKNEKYFLNEKVKSKLENKNFYVLFRDAIRTGLLRSQKYNADKTFTINERYTRTDANRLLNWDKIVPGQNIGGYKFDYDKKNCAIFITYNKKNDARTLAYQDQFINQSIINMYSKYPRSLDSREIQNFKSKEIDFHLFVKKSDDEGKSFIYLGTCHPQSDTFRQKEMKRTDKNNKPKIVPVVSMNLKLTTPVDINTYYMLTKMRY</sequence>
<dbReference type="GO" id="GO:0003677">
    <property type="term" value="F:DNA binding"/>
    <property type="evidence" value="ECO:0007669"/>
    <property type="project" value="InterPro"/>
</dbReference>
<keyword evidence="3" id="KW-0347">Helicase</keyword>
<dbReference type="eggNOG" id="COG1061">
    <property type="taxonomic scope" value="Bacteria"/>
</dbReference>
<dbReference type="HOGENOM" id="CLU_005588_1_0_9"/>
<dbReference type="InterPro" id="IPR021835">
    <property type="entry name" value="DUF3427"/>
</dbReference>
<keyword evidence="4" id="KW-1185">Reference proteome</keyword>
<comment type="caution">
    <text evidence="3">The sequence shown here is derived from an EMBL/GenBank/DDBJ whole genome shotgun (WGS) entry which is preliminary data.</text>
</comment>
<dbReference type="SMART" id="SM00490">
    <property type="entry name" value="HELICc"/>
    <property type="match status" value="1"/>
</dbReference>
<keyword evidence="3" id="KW-0547">Nucleotide-binding</keyword>
<dbReference type="Pfam" id="PF04851">
    <property type="entry name" value="ResIII"/>
    <property type="match status" value="1"/>
</dbReference>
<dbReference type="GO" id="GO:0005829">
    <property type="term" value="C:cytosol"/>
    <property type="evidence" value="ECO:0007669"/>
    <property type="project" value="TreeGrafter"/>
</dbReference>
<dbReference type="Pfam" id="PF00271">
    <property type="entry name" value="Helicase_C"/>
    <property type="match status" value="1"/>
</dbReference>
<dbReference type="PANTHER" id="PTHR47396:SF1">
    <property type="entry name" value="ATP-DEPENDENT HELICASE IRC3-RELATED"/>
    <property type="match status" value="1"/>
</dbReference>
<feature type="domain" description="Helicase C-terminal" evidence="2">
    <location>
        <begin position="440"/>
        <end position="589"/>
    </location>
</feature>
<evidence type="ECO:0000313" key="3">
    <source>
        <dbReference type="EMBL" id="EEJ71245.1"/>
    </source>
</evidence>
<dbReference type="Pfam" id="PF11907">
    <property type="entry name" value="DUF3427"/>
    <property type="match status" value="1"/>
</dbReference>
<dbReference type="Pfam" id="PF13091">
    <property type="entry name" value="PLDc_2"/>
    <property type="match status" value="1"/>
</dbReference>
<dbReference type="GO" id="GO:0004386">
    <property type="term" value="F:helicase activity"/>
    <property type="evidence" value="ECO:0007669"/>
    <property type="project" value="UniProtKB-KW"/>
</dbReference>
<dbReference type="EMBL" id="ACGU01000104">
    <property type="protein sequence ID" value="EEJ71245.1"/>
    <property type="molecule type" value="Genomic_DNA"/>
</dbReference>
<evidence type="ECO:0000313" key="4">
    <source>
        <dbReference type="Proteomes" id="UP000005583"/>
    </source>
</evidence>
<dbReference type="SUPFAM" id="SSF56024">
    <property type="entry name" value="Phospholipase D/nuclease"/>
    <property type="match status" value="1"/>
</dbReference>
<dbReference type="InterPro" id="IPR058403">
    <property type="entry name" value="DUF8090"/>
</dbReference>
<dbReference type="PROSITE" id="PS51194">
    <property type="entry name" value="HELICASE_CTER"/>
    <property type="match status" value="1"/>
</dbReference>
<dbReference type="InterPro" id="IPR001650">
    <property type="entry name" value="Helicase_C-like"/>
</dbReference>
<keyword evidence="3" id="KW-0067">ATP-binding</keyword>
<dbReference type="GO" id="GO:0016787">
    <property type="term" value="F:hydrolase activity"/>
    <property type="evidence" value="ECO:0007669"/>
    <property type="project" value="InterPro"/>
</dbReference>
<protein>
    <submittedName>
        <fullName evidence="3">Helicase C-terminal domain protein</fullName>
    </submittedName>
</protein>
<dbReference type="Gene3D" id="3.30.870.10">
    <property type="entry name" value="Endonuclease Chain A"/>
    <property type="match status" value="1"/>
</dbReference>
<dbReference type="InterPro" id="IPR014001">
    <property type="entry name" value="Helicase_ATP-bd"/>
</dbReference>
<dbReference type="InterPro" id="IPR025202">
    <property type="entry name" value="PLD-like_dom"/>
</dbReference>
<dbReference type="InterPro" id="IPR006935">
    <property type="entry name" value="Helicase/UvrB_N"/>
</dbReference>
<dbReference type="SMART" id="SM00487">
    <property type="entry name" value="DEXDc"/>
    <property type="match status" value="1"/>
</dbReference>
<gene>
    <name evidence="3" type="ORF">HMPREF0548_1887</name>
</gene>
<dbReference type="CDD" id="cd09204">
    <property type="entry name" value="PLDc_N_DEXD_b2"/>
    <property type="match status" value="1"/>
</dbReference>
<dbReference type="SUPFAM" id="SSF52540">
    <property type="entry name" value="P-loop containing nucleoside triphosphate hydrolases"/>
    <property type="match status" value="1"/>
</dbReference>
<dbReference type="PROSITE" id="PS51192">
    <property type="entry name" value="HELICASE_ATP_BIND_1"/>
    <property type="match status" value="1"/>
</dbReference>
<name>C2EQE1_9LACO</name>
<dbReference type="CDD" id="cd18799">
    <property type="entry name" value="SF2_C_EcoAI-like"/>
    <property type="match status" value="1"/>
</dbReference>
<dbReference type="RefSeq" id="WP_007127092.1">
    <property type="nucleotide sequence ID" value="NZ_AZFO01000063.1"/>
</dbReference>
<dbReference type="InterPro" id="IPR050742">
    <property type="entry name" value="Helicase_Restrict-Modif_Enz"/>
</dbReference>
<evidence type="ECO:0000259" key="2">
    <source>
        <dbReference type="PROSITE" id="PS51194"/>
    </source>
</evidence>
<proteinExistence type="predicted"/>
<dbReference type="OrthoDB" id="9802848at2"/>
<dbReference type="Pfam" id="PF26350">
    <property type="entry name" value="DUF8090"/>
    <property type="match status" value="1"/>
</dbReference>
<feature type="domain" description="Helicase ATP-binding" evidence="1">
    <location>
        <begin position="236"/>
        <end position="389"/>
    </location>
</feature>
<dbReference type="PATRIC" id="fig|525365.8.peg.1953"/>
<dbReference type="STRING" id="525365.HMPREF0548_1887"/>
<dbReference type="InterPro" id="IPR027417">
    <property type="entry name" value="P-loop_NTPase"/>
</dbReference>
<dbReference type="Gene3D" id="3.40.50.300">
    <property type="entry name" value="P-loop containing nucleotide triphosphate hydrolases"/>
    <property type="match status" value="2"/>
</dbReference>